<keyword evidence="1" id="KW-1133">Transmembrane helix</keyword>
<evidence type="ECO:0000256" key="1">
    <source>
        <dbReference type="SAM" id="Phobius"/>
    </source>
</evidence>
<feature type="transmembrane region" description="Helical" evidence="1">
    <location>
        <begin position="91"/>
        <end position="120"/>
    </location>
</feature>
<sequence length="202" mass="22979">MNQTQFACYECDTLITVTSINEGEIASCPRCHHHILDKKHDSINRTLAISGTGLLLFIPAVFFPLMSMQLLSVESSASLISGIAALWQTKLYFVATLIFLFCVLSPLIKLTAAFVVTLGFKHNKHQHPFYKQLLLFYHHVDSWEMLEVFLIGILVSIIKLKDMADLSFNLGLLCFSAFMLCVLSLKITLDKQMIWDDLNYER</sequence>
<evidence type="ECO:0000313" key="2">
    <source>
        <dbReference type="EMBL" id="WNC66775.1"/>
    </source>
</evidence>
<keyword evidence="3" id="KW-1185">Reference proteome</keyword>
<dbReference type="Proteomes" id="UP001248581">
    <property type="component" value="Chromosome"/>
</dbReference>
<feature type="transmembrane region" description="Helical" evidence="1">
    <location>
        <begin position="141"/>
        <end position="160"/>
    </location>
</feature>
<dbReference type="Pfam" id="PF04403">
    <property type="entry name" value="PqiA"/>
    <property type="match status" value="1"/>
</dbReference>
<reference evidence="3" key="1">
    <citation type="submission" date="2023-09" db="EMBL/GenBank/DDBJ databases">
        <authorList>
            <person name="Li S."/>
            <person name="Li X."/>
            <person name="Zhang C."/>
            <person name="Zhao Z."/>
        </authorList>
    </citation>
    <scope>NUCLEOTIDE SEQUENCE [LARGE SCALE GENOMIC DNA]</scope>
    <source>
        <strain evidence="3">SQ345</strain>
    </source>
</reference>
<feature type="transmembrane region" description="Helical" evidence="1">
    <location>
        <begin position="47"/>
        <end position="71"/>
    </location>
</feature>
<dbReference type="InterPro" id="IPR007498">
    <property type="entry name" value="PqiA-like"/>
</dbReference>
<protein>
    <submittedName>
        <fullName evidence="2">Paraquat-inducible protein A</fullName>
    </submittedName>
</protein>
<name>A0ABY9TD88_9GAMM</name>
<feature type="transmembrane region" description="Helical" evidence="1">
    <location>
        <begin position="166"/>
        <end position="185"/>
    </location>
</feature>
<gene>
    <name evidence="2" type="ORF">RI845_09430</name>
</gene>
<proteinExistence type="predicted"/>
<dbReference type="EMBL" id="CP134146">
    <property type="protein sequence ID" value="WNC66775.1"/>
    <property type="molecule type" value="Genomic_DNA"/>
</dbReference>
<keyword evidence="1" id="KW-0472">Membrane</keyword>
<keyword evidence="1" id="KW-0812">Transmembrane</keyword>
<dbReference type="RefSeq" id="WP_348385940.1">
    <property type="nucleotide sequence ID" value="NZ_CP134146.1"/>
</dbReference>
<accession>A0ABY9TD88</accession>
<organism evidence="2 3">
    <name type="scientific">Thalassotalea nanhaiensis</name>
    <dbReference type="NCBI Taxonomy" id="3065648"/>
    <lineage>
        <taxon>Bacteria</taxon>
        <taxon>Pseudomonadati</taxon>
        <taxon>Pseudomonadota</taxon>
        <taxon>Gammaproteobacteria</taxon>
        <taxon>Alteromonadales</taxon>
        <taxon>Colwelliaceae</taxon>
        <taxon>Thalassotalea</taxon>
    </lineage>
</organism>
<evidence type="ECO:0000313" key="3">
    <source>
        <dbReference type="Proteomes" id="UP001248581"/>
    </source>
</evidence>